<dbReference type="EMBL" id="LR787959">
    <property type="protein sequence ID" value="CAB3263821.1"/>
    <property type="molecule type" value="mRNA"/>
</dbReference>
<evidence type="ECO:0000256" key="3">
    <source>
        <dbReference type="ARBA" id="ARBA00047960"/>
    </source>
</evidence>
<reference evidence="5" key="1">
    <citation type="submission" date="2020-04" db="EMBL/GenBank/DDBJ databases">
        <authorList>
            <person name="Neveu A P."/>
        </authorList>
    </citation>
    <scope>NUCLEOTIDE SEQUENCE</scope>
    <source>
        <tissue evidence="5">Whole embryo</tissue>
    </source>
</reference>
<dbReference type="InterPro" id="IPR040079">
    <property type="entry name" value="Glutathione_S-Trfase"/>
</dbReference>
<dbReference type="CDD" id="cd03039">
    <property type="entry name" value="GST_N_Sigma_like"/>
    <property type="match status" value="1"/>
</dbReference>
<dbReference type="InterPro" id="IPR036282">
    <property type="entry name" value="Glutathione-S-Trfase_C_sf"/>
</dbReference>
<dbReference type="SFLD" id="SFLDS00019">
    <property type="entry name" value="Glutathione_Transferase_(cytos"/>
    <property type="match status" value="1"/>
</dbReference>
<dbReference type="InterPro" id="IPR036249">
    <property type="entry name" value="Thioredoxin-like_sf"/>
</dbReference>
<dbReference type="SUPFAM" id="SSF47616">
    <property type="entry name" value="GST C-terminal domain-like"/>
    <property type="match status" value="1"/>
</dbReference>
<dbReference type="GO" id="GO:0004364">
    <property type="term" value="F:glutathione transferase activity"/>
    <property type="evidence" value="ECO:0007669"/>
    <property type="project" value="UniProtKB-EC"/>
</dbReference>
<organism evidence="5">
    <name type="scientific">Phallusia mammillata</name>
    <dbReference type="NCBI Taxonomy" id="59560"/>
    <lineage>
        <taxon>Eukaryota</taxon>
        <taxon>Metazoa</taxon>
        <taxon>Chordata</taxon>
        <taxon>Tunicata</taxon>
        <taxon>Ascidiacea</taxon>
        <taxon>Phlebobranchia</taxon>
        <taxon>Ascidiidae</taxon>
        <taxon>Phallusia</taxon>
    </lineage>
</organism>
<dbReference type="InterPro" id="IPR004045">
    <property type="entry name" value="Glutathione_S-Trfase_N"/>
</dbReference>
<dbReference type="PANTHER" id="PTHR11571">
    <property type="entry name" value="GLUTATHIONE S-TRANSFERASE"/>
    <property type="match status" value="1"/>
</dbReference>
<evidence type="ECO:0000259" key="4">
    <source>
        <dbReference type="PROSITE" id="PS50404"/>
    </source>
</evidence>
<dbReference type="Gene3D" id="3.40.30.10">
    <property type="entry name" value="Glutaredoxin"/>
    <property type="match status" value="1"/>
</dbReference>
<comment type="catalytic activity">
    <reaction evidence="3">
        <text>RX + glutathione = an S-substituted glutathione + a halide anion + H(+)</text>
        <dbReference type="Rhea" id="RHEA:16437"/>
        <dbReference type="ChEBI" id="CHEBI:15378"/>
        <dbReference type="ChEBI" id="CHEBI:16042"/>
        <dbReference type="ChEBI" id="CHEBI:17792"/>
        <dbReference type="ChEBI" id="CHEBI:57925"/>
        <dbReference type="ChEBI" id="CHEBI:90779"/>
        <dbReference type="EC" id="2.5.1.18"/>
    </reaction>
</comment>
<dbReference type="PROSITE" id="PS50404">
    <property type="entry name" value="GST_NTER"/>
    <property type="match status" value="1"/>
</dbReference>
<dbReference type="SUPFAM" id="SSF52833">
    <property type="entry name" value="Thioredoxin-like"/>
    <property type="match status" value="1"/>
</dbReference>
<keyword evidence="2 5" id="KW-0808">Transferase</keyword>
<sequence>MIMLDFTTKMPTYKLCYFNSRGLAEMIRLIFAEANVEYEDHRLSDWVELKPKMPFNTVPVLYVDGLALGNSRAIMRYLSKEFGINKGTPFELAKIDSWFEYIMETATKLHPLYSEPDKEYKASVVAKVEKEFQGKLQKLEELVNTNGGPYVFGKVN</sequence>
<dbReference type="GO" id="GO:0006749">
    <property type="term" value="P:glutathione metabolic process"/>
    <property type="evidence" value="ECO:0007669"/>
    <property type="project" value="TreeGrafter"/>
</dbReference>
<accession>A0A6F9DKU9</accession>
<evidence type="ECO:0000256" key="2">
    <source>
        <dbReference type="ARBA" id="ARBA00022679"/>
    </source>
</evidence>
<dbReference type="Pfam" id="PF02798">
    <property type="entry name" value="GST_N"/>
    <property type="match status" value="1"/>
</dbReference>
<dbReference type="Gene3D" id="1.20.1050.10">
    <property type="match status" value="1"/>
</dbReference>
<dbReference type="FunFam" id="3.40.30.10:FF:000035">
    <property type="entry name" value="hematopoietic prostaglandin D synthase"/>
    <property type="match status" value="1"/>
</dbReference>
<evidence type="ECO:0000256" key="1">
    <source>
        <dbReference type="ARBA" id="ARBA00012452"/>
    </source>
</evidence>
<dbReference type="InterPro" id="IPR050213">
    <property type="entry name" value="GST_superfamily"/>
</dbReference>
<dbReference type="AlphaFoldDB" id="A0A6F9DKU9"/>
<dbReference type="EC" id="2.5.1.18" evidence="1"/>
<protein>
    <recommendedName>
        <fullName evidence="1">glutathione transferase</fullName>
        <ecNumber evidence="1">2.5.1.18</ecNumber>
    </recommendedName>
</protein>
<gene>
    <name evidence="5" type="primary">Mgst1-005</name>
</gene>
<name>A0A6F9DKU9_9ASCI</name>
<feature type="domain" description="GST N-terminal" evidence="4">
    <location>
        <begin position="11"/>
        <end position="86"/>
    </location>
</feature>
<proteinExistence type="evidence at transcript level"/>
<evidence type="ECO:0000313" key="5">
    <source>
        <dbReference type="EMBL" id="CAB3263821.1"/>
    </source>
</evidence>
<dbReference type="PANTHER" id="PTHR11571:SF224">
    <property type="entry name" value="HEMATOPOIETIC PROSTAGLANDIN D SYNTHASE"/>
    <property type="match status" value="1"/>
</dbReference>